<feature type="transmembrane region" description="Helical" evidence="1">
    <location>
        <begin position="180"/>
        <end position="196"/>
    </location>
</feature>
<keyword evidence="1" id="KW-0812">Transmembrane</keyword>
<dbReference type="Pfam" id="PF01757">
    <property type="entry name" value="Acyl_transf_3"/>
    <property type="match status" value="1"/>
</dbReference>
<proteinExistence type="predicted"/>
<gene>
    <name evidence="3" type="ORF">OR16_16982</name>
</gene>
<dbReference type="AlphaFoldDB" id="H1S686"/>
<dbReference type="GO" id="GO:0009103">
    <property type="term" value="P:lipopolysaccharide biosynthetic process"/>
    <property type="evidence" value="ECO:0007669"/>
    <property type="project" value="TreeGrafter"/>
</dbReference>
<dbReference type="InterPro" id="IPR050879">
    <property type="entry name" value="Acyltransferase_3"/>
</dbReference>
<protein>
    <submittedName>
        <fullName evidence="3">Acyltransferase</fullName>
    </submittedName>
</protein>
<sequence length="377" mass="41482">MQKKNEEIEALRGLAIVAVVVSHMGNLLYWNRAFGEVMHSLNLAAGVDLFFCISGYVITTAFYAKLKAAAATGRKAFLRESRDFMIRRMFRIMPAALTWVGAVAVGSVWFNETGALGTLTGNLGDAVSILLNVSNIHFVNCILSGNASPWCGNNGIYWSISLEEQFYLLFPLLVLVRRRWVAIGTILVVLALLLIERNLYVWYTRVDGLLAGVCLALAIHHPWYRRLEPLRPTMLSRWAAVLLTCIAIATIARTSSVLSAAWPELTTALCAVLVMLASYNHGHCFAPGFPRQILAYVGSRSFALYLAHNPVFWAAKEVAHRVGALNAGDEPTNPTLYATLSLLAMVILAELSYRLVEVPFRGGAFPRLGTGLDEARP</sequence>
<dbReference type="PANTHER" id="PTHR23028">
    <property type="entry name" value="ACETYLTRANSFERASE"/>
    <property type="match status" value="1"/>
</dbReference>
<dbReference type="Proteomes" id="UP000005808">
    <property type="component" value="Unassembled WGS sequence"/>
</dbReference>
<keyword evidence="3" id="KW-0808">Transferase</keyword>
<organism evidence="3 4">
    <name type="scientific">Cupriavidus basilensis OR16</name>
    <dbReference type="NCBI Taxonomy" id="1127483"/>
    <lineage>
        <taxon>Bacteria</taxon>
        <taxon>Pseudomonadati</taxon>
        <taxon>Pseudomonadota</taxon>
        <taxon>Betaproteobacteria</taxon>
        <taxon>Burkholderiales</taxon>
        <taxon>Burkholderiaceae</taxon>
        <taxon>Cupriavidus</taxon>
    </lineage>
</organism>
<dbReference type="EMBL" id="AHJE01000042">
    <property type="protein sequence ID" value="EHP41910.1"/>
    <property type="molecule type" value="Genomic_DNA"/>
</dbReference>
<feature type="domain" description="Acyltransferase 3" evidence="2">
    <location>
        <begin position="6"/>
        <end position="349"/>
    </location>
</feature>
<feature type="transmembrane region" description="Helical" evidence="1">
    <location>
        <begin position="202"/>
        <end position="223"/>
    </location>
</feature>
<dbReference type="RefSeq" id="WP_006158930.1">
    <property type="nucleotide sequence ID" value="NZ_AHJE01000042.1"/>
</dbReference>
<keyword evidence="3" id="KW-0012">Acyltransferase</keyword>
<evidence type="ECO:0000256" key="1">
    <source>
        <dbReference type="SAM" id="Phobius"/>
    </source>
</evidence>
<dbReference type="GO" id="GO:0016747">
    <property type="term" value="F:acyltransferase activity, transferring groups other than amino-acyl groups"/>
    <property type="evidence" value="ECO:0007669"/>
    <property type="project" value="InterPro"/>
</dbReference>
<feature type="transmembrane region" description="Helical" evidence="1">
    <location>
        <begin position="43"/>
        <end position="64"/>
    </location>
</feature>
<dbReference type="PANTHER" id="PTHR23028:SF53">
    <property type="entry name" value="ACYL_TRANSF_3 DOMAIN-CONTAINING PROTEIN"/>
    <property type="match status" value="1"/>
</dbReference>
<evidence type="ECO:0000313" key="4">
    <source>
        <dbReference type="Proteomes" id="UP000005808"/>
    </source>
</evidence>
<feature type="transmembrane region" description="Helical" evidence="1">
    <location>
        <begin position="260"/>
        <end position="281"/>
    </location>
</feature>
<evidence type="ECO:0000313" key="3">
    <source>
        <dbReference type="EMBL" id="EHP41910.1"/>
    </source>
</evidence>
<feature type="transmembrane region" description="Helical" evidence="1">
    <location>
        <begin position="12"/>
        <end position="31"/>
    </location>
</feature>
<feature type="transmembrane region" description="Helical" evidence="1">
    <location>
        <begin position="235"/>
        <end position="254"/>
    </location>
</feature>
<dbReference type="GO" id="GO:0016020">
    <property type="term" value="C:membrane"/>
    <property type="evidence" value="ECO:0007669"/>
    <property type="project" value="TreeGrafter"/>
</dbReference>
<dbReference type="InterPro" id="IPR002656">
    <property type="entry name" value="Acyl_transf_3_dom"/>
</dbReference>
<reference evidence="3 4" key="1">
    <citation type="journal article" date="2012" name="J. Bacteriol.">
        <title>De Novo Genome Project of Cupriavidus basilensis OR16.</title>
        <authorList>
            <person name="Cserhati M."/>
            <person name="Kriszt B."/>
            <person name="Szoboszlay S."/>
            <person name="Toth A."/>
            <person name="Szabo I."/>
            <person name="Tancsics A."/>
            <person name="Nagy I."/>
            <person name="Horvath B."/>
            <person name="Nagy I."/>
            <person name="Kukolya J."/>
        </authorList>
    </citation>
    <scope>NUCLEOTIDE SEQUENCE [LARGE SCALE GENOMIC DNA]</scope>
    <source>
        <strain evidence="3 4">OR16</strain>
    </source>
</reference>
<keyword evidence="1" id="KW-1133">Transmembrane helix</keyword>
<comment type="caution">
    <text evidence="3">The sequence shown here is derived from an EMBL/GenBank/DDBJ whole genome shotgun (WGS) entry which is preliminary data.</text>
</comment>
<feature type="transmembrane region" description="Helical" evidence="1">
    <location>
        <begin position="89"/>
        <end position="110"/>
    </location>
</feature>
<dbReference type="PATRIC" id="fig|1127483.3.peg.3408"/>
<accession>H1S686</accession>
<keyword evidence="1" id="KW-0472">Membrane</keyword>
<name>H1S686_9BURK</name>
<evidence type="ECO:0000259" key="2">
    <source>
        <dbReference type="Pfam" id="PF01757"/>
    </source>
</evidence>